<gene>
    <name evidence="2" type="ORF">SAMN02949497_0305</name>
</gene>
<protein>
    <submittedName>
        <fullName evidence="2">[NiFe] hydrogenase assembly chaperone, HybE family</fullName>
    </submittedName>
</protein>
<evidence type="ECO:0000256" key="1">
    <source>
        <dbReference type="ARBA" id="ARBA00006532"/>
    </source>
</evidence>
<dbReference type="STRING" id="1760988.SAMN02949497_0305"/>
<dbReference type="AlphaFoldDB" id="A0A1Y6DE62"/>
<dbReference type="OrthoDB" id="7060130at2"/>
<evidence type="ECO:0000313" key="3">
    <source>
        <dbReference type="Proteomes" id="UP000192923"/>
    </source>
</evidence>
<sequence>MAFEPDPSAPVARLVEVFERLARTGMADLPIANPALRVEAVGFVAWDSEWVGVLITPWAVNLMVLPGQPEVSTNTGLDGGAIQSRRFPSGVYGFRTGHIDGLGVYQSCSLFSPPGEFADQDAARAVALEIMGLLFQLEAALAPPPVQVSRRSFLRGRFGGPG</sequence>
<keyword evidence="3" id="KW-1185">Reference proteome</keyword>
<dbReference type="Pfam" id="PF11939">
    <property type="entry name" value="NiFe-hyd_HybE"/>
    <property type="match status" value="1"/>
</dbReference>
<dbReference type="RefSeq" id="WP_085216752.1">
    <property type="nucleotide sequence ID" value="NZ_FXAM01000003.1"/>
</dbReference>
<dbReference type="InterPro" id="IPR038530">
    <property type="entry name" value="NiFe-hyd_HybE_sf"/>
</dbReference>
<comment type="similarity">
    <text evidence="1">Belongs to the HupJ family.</text>
</comment>
<dbReference type="NCBIfam" id="TIGR03993">
    <property type="entry name" value="hydrog_HybE"/>
    <property type="match status" value="1"/>
</dbReference>
<evidence type="ECO:0000313" key="2">
    <source>
        <dbReference type="EMBL" id="SMF97735.1"/>
    </source>
</evidence>
<accession>A0A1Y6DE62</accession>
<organism evidence="2 3">
    <name type="scientific">Methylomagnum ishizawai</name>
    <dbReference type="NCBI Taxonomy" id="1760988"/>
    <lineage>
        <taxon>Bacteria</taxon>
        <taxon>Pseudomonadati</taxon>
        <taxon>Pseudomonadota</taxon>
        <taxon>Gammaproteobacteria</taxon>
        <taxon>Methylococcales</taxon>
        <taxon>Methylococcaceae</taxon>
        <taxon>Methylomagnum</taxon>
    </lineage>
</organism>
<dbReference type="Gene3D" id="3.30.1460.40">
    <property type="entry name" value="[NiFe]-hydrogenase assembly chaperone, HybE"/>
    <property type="match status" value="1"/>
</dbReference>
<reference evidence="2 3" key="1">
    <citation type="submission" date="2016-12" db="EMBL/GenBank/DDBJ databases">
        <authorList>
            <person name="Song W.-J."/>
            <person name="Kurnit D.M."/>
        </authorList>
    </citation>
    <scope>NUCLEOTIDE SEQUENCE [LARGE SCALE GENOMIC DNA]</scope>
    <source>
        <strain evidence="2 3">175</strain>
    </source>
</reference>
<dbReference type="Proteomes" id="UP000192923">
    <property type="component" value="Unassembled WGS sequence"/>
</dbReference>
<dbReference type="InterPro" id="IPR023994">
    <property type="entry name" value="NiFe-hyd_HybE"/>
</dbReference>
<proteinExistence type="inferred from homology"/>
<name>A0A1Y6DE62_9GAMM</name>
<dbReference type="EMBL" id="FXAM01000003">
    <property type="protein sequence ID" value="SMF97735.1"/>
    <property type="molecule type" value="Genomic_DNA"/>
</dbReference>